<dbReference type="GO" id="GO:0003676">
    <property type="term" value="F:nucleic acid binding"/>
    <property type="evidence" value="ECO:0007669"/>
    <property type="project" value="InterPro"/>
</dbReference>
<name>A0AAF0TA58_SOLVR</name>
<evidence type="ECO:0000259" key="1">
    <source>
        <dbReference type="Pfam" id="PF13456"/>
    </source>
</evidence>
<feature type="domain" description="Reverse transcriptase zinc-binding" evidence="2">
    <location>
        <begin position="100"/>
        <end position="184"/>
    </location>
</feature>
<dbReference type="Gene3D" id="3.30.420.10">
    <property type="entry name" value="Ribonuclease H-like superfamily/Ribonuclease H"/>
    <property type="match status" value="1"/>
</dbReference>
<evidence type="ECO:0000313" key="4">
    <source>
        <dbReference type="Proteomes" id="UP001234989"/>
    </source>
</evidence>
<evidence type="ECO:0008006" key="5">
    <source>
        <dbReference type="Google" id="ProtNLM"/>
    </source>
</evidence>
<dbReference type="PANTHER" id="PTHR47723:SF7">
    <property type="entry name" value="RNASE H FAMILY PROTEIN"/>
    <property type="match status" value="1"/>
</dbReference>
<dbReference type="Pfam" id="PF13456">
    <property type="entry name" value="RVT_3"/>
    <property type="match status" value="1"/>
</dbReference>
<protein>
    <recommendedName>
        <fullName evidence="5">Reverse transcriptase zinc-binding domain-containing protein</fullName>
    </recommendedName>
</protein>
<evidence type="ECO:0000313" key="3">
    <source>
        <dbReference type="EMBL" id="WMV13567.1"/>
    </source>
</evidence>
<reference evidence="3" key="1">
    <citation type="submission" date="2023-08" db="EMBL/GenBank/DDBJ databases">
        <title>A de novo genome assembly of Solanum verrucosum Schlechtendal, a Mexican diploid species geographically isolated from the other diploid A-genome species in potato relatives.</title>
        <authorList>
            <person name="Hosaka K."/>
        </authorList>
    </citation>
    <scope>NUCLEOTIDE SEQUENCE</scope>
    <source>
        <tissue evidence="3">Young leaves</tissue>
    </source>
</reference>
<dbReference type="PANTHER" id="PTHR47723">
    <property type="entry name" value="OS05G0353850 PROTEIN"/>
    <property type="match status" value="1"/>
</dbReference>
<dbReference type="InterPro" id="IPR002156">
    <property type="entry name" value="RNaseH_domain"/>
</dbReference>
<dbReference type="InterPro" id="IPR053151">
    <property type="entry name" value="RNase_H-like"/>
</dbReference>
<dbReference type="Proteomes" id="UP001234989">
    <property type="component" value="Chromosome 2"/>
</dbReference>
<keyword evidence="4" id="KW-1185">Reference proteome</keyword>
<sequence>MLRNRKMVETEIGWRINSGNAFFWWDNWMGERPLAHLGHGITSLNNTQVSYFLRHGQWNETLVRMHVPPLLVPKVLSTAIHYQAGVTDEAYWKQTENGTFTCSSAWNLVRGKKNKSRLFSTIWHKQVLFKASFLLWRALKFKLPTNDKLSSLGVQPSTCFCCIRPGLDDIEHIFVTGNFAAHIWRISGSLHNLGKIGGGGTLRDFSGNMIYTFTIPLGFGTNNQAKTQADTHELDWCIQHGYMKVVLEVDSELLTKWLNHKSKLPWKLQQYITQLHQIIN</sequence>
<proteinExistence type="predicted"/>
<dbReference type="Pfam" id="PF13966">
    <property type="entry name" value="zf-RVT"/>
    <property type="match status" value="1"/>
</dbReference>
<dbReference type="InterPro" id="IPR026960">
    <property type="entry name" value="RVT-Znf"/>
</dbReference>
<dbReference type="EMBL" id="CP133613">
    <property type="protein sequence ID" value="WMV13567.1"/>
    <property type="molecule type" value="Genomic_DNA"/>
</dbReference>
<dbReference type="InterPro" id="IPR012337">
    <property type="entry name" value="RNaseH-like_sf"/>
</dbReference>
<evidence type="ECO:0000259" key="2">
    <source>
        <dbReference type="Pfam" id="PF13966"/>
    </source>
</evidence>
<dbReference type="GO" id="GO:0004523">
    <property type="term" value="F:RNA-DNA hybrid ribonuclease activity"/>
    <property type="evidence" value="ECO:0007669"/>
    <property type="project" value="InterPro"/>
</dbReference>
<organism evidence="3 4">
    <name type="scientific">Solanum verrucosum</name>
    <dbReference type="NCBI Taxonomy" id="315347"/>
    <lineage>
        <taxon>Eukaryota</taxon>
        <taxon>Viridiplantae</taxon>
        <taxon>Streptophyta</taxon>
        <taxon>Embryophyta</taxon>
        <taxon>Tracheophyta</taxon>
        <taxon>Spermatophyta</taxon>
        <taxon>Magnoliopsida</taxon>
        <taxon>eudicotyledons</taxon>
        <taxon>Gunneridae</taxon>
        <taxon>Pentapetalae</taxon>
        <taxon>asterids</taxon>
        <taxon>lamiids</taxon>
        <taxon>Solanales</taxon>
        <taxon>Solanaceae</taxon>
        <taxon>Solanoideae</taxon>
        <taxon>Solaneae</taxon>
        <taxon>Solanum</taxon>
    </lineage>
</organism>
<accession>A0AAF0TA58</accession>
<dbReference type="CDD" id="cd06222">
    <property type="entry name" value="RNase_H_like"/>
    <property type="match status" value="1"/>
</dbReference>
<gene>
    <name evidence="3" type="ORF">MTR67_006952</name>
</gene>
<dbReference type="InterPro" id="IPR044730">
    <property type="entry name" value="RNase_H-like_dom_plant"/>
</dbReference>
<dbReference type="InterPro" id="IPR036397">
    <property type="entry name" value="RNaseH_sf"/>
</dbReference>
<dbReference type="SUPFAM" id="SSF53098">
    <property type="entry name" value="Ribonuclease H-like"/>
    <property type="match status" value="1"/>
</dbReference>
<dbReference type="AlphaFoldDB" id="A0AAF0TA58"/>
<feature type="domain" description="RNase H type-1" evidence="1">
    <location>
        <begin position="194"/>
        <end position="279"/>
    </location>
</feature>